<proteinExistence type="predicted"/>
<name>A0A6J8BGQ1_MYTCO</name>
<evidence type="ECO:0000256" key="1">
    <source>
        <dbReference type="SAM" id="Phobius"/>
    </source>
</evidence>
<sequence>MSTHSKFSNWDMLLEKTKIVAYRERTKKAAPSYCYRDSPVPYDKQSWDCKGCGRYNELSKDGDLTMNTNRKSKKKKMSFIQGKSNIYICVKFIFDFHGLRDTVIHSTDFYREGENWIMKFYILIGCVEDLISKRAIMKPNYILGFADGVSLLLWFMAFGGRSGKQTEFILNIINQGLFVFHNIWAVSETAS</sequence>
<gene>
    <name evidence="2" type="ORF">MCOR_18920</name>
</gene>
<dbReference type="Proteomes" id="UP000507470">
    <property type="component" value="Unassembled WGS sequence"/>
</dbReference>
<dbReference type="AlphaFoldDB" id="A0A6J8BGQ1"/>
<dbReference type="EMBL" id="CACVKT020003353">
    <property type="protein sequence ID" value="CAC5383148.1"/>
    <property type="molecule type" value="Genomic_DNA"/>
</dbReference>
<keyword evidence="3" id="KW-1185">Reference proteome</keyword>
<evidence type="ECO:0000313" key="2">
    <source>
        <dbReference type="EMBL" id="CAC5383148.1"/>
    </source>
</evidence>
<organism evidence="2 3">
    <name type="scientific">Mytilus coruscus</name>
    <name type="common">Sea mussel</name>
    <dbReference type="NCBI Taxonomy" id="42192"/>
    <lineage>
        <taxon>Eukaryota</taxon>
        <taxon>Metazoa</taxon>
        <taxon>Spiralia</taxon>
        <taxon>Lophotrochozoa</taxon>
        <taxon>Mollusca</taxon>
        <taxon>Bivalvia</taxon>
        <taxon>Autobranchia</taxon>
        <taxon>Pteriomorphia</taxon>
        <taxon>Mytilida</taxon>
        <taxon>Mytiloidea</taxon>
        <taxon>Mytilidae</taxon>
        <taxon>Mytilinae</taxon>
        <taxon>Mytilus</taxon>
    </lineage>
</organism>
<evidence type="ECO:0000313" key="3">
    <source>
        <dbReference type="Proteomes" id="UP000507470"/>
    </source>
</evidence>
<reference evidence="2 3" key="1">
    <citation type="submission" date="2020-06" db="EMBL/GenBank/DDBJ databases">
        <authorList>
            <person name="Li R."/>
            <person name="Bekaert M."/>
        </authorList>
    </citation>
    <scope>NUCLEOTIDE SEQUENCE [LARGE SCALE GENOMIC DNA]</scope>
    <source>
        <strain evidence="3">wild</strain>
    </source>
</reference>
<accession>A0A6J8BGQ1</accession>
<keyword evidence="1" id="KW-0812">Transmembrane</keyword>
<keyword evidence="1" id="KW-1133">Transmembrane helix</keyword>
<keyword evidence="1" id="KW-0472">Membrane</keyword>
<protein>
    <submittedName>
        <fullName evidence="2">Uncharacterized protein</fullName>
    </submittedName>
</protein>
<feature type="transmembrane region" description="Helical" evidence="1">
    <location>
        <begin position="141"/>
        <end position="160"/>
    </location>
</feature>